<dbReference type="EMBL" id="RCZI01000003">
    <property type="protein sequence ID" value="TPG27805.1"/>
    <property type="molecule type" value="Genomic_DNA"/>
</dbReference>
<dbReference type="PANTHER" id="PTHR23291:SF115">
    <property type="entry name" value="MODULATOR OF FTSH PROTEASE YCCA"/>
    <property type="match status" value="1"/>
</dbReference>
<evidence type="ECO:0000256" key="4">
    <source>
        <dbReference type="ARBA" id="ARBA00022989"/>
    </source>
</evidence>
<dbReference type="CDD" id="cd10433">
    <property type="entry name" value="YccA_like"/>
    <property type="match status" value="1"/>
</dbReference>
<keyword evidence="2" id="KW-1003">Cell membrane</keyword>
<evidence type="ECO:0000313" key="7">
    <source>
        <dbReference type="EMBL" id="TPG27805.1"/>
    </source>
</evidence>
<feature type="transmembrane region" description="Helical" evidence="6">
    <location>
        <begin position="59"/>
        <end position="77"/>
    </location>
</feature>
<comment type="caution">
    <text evidence="7">The sequence shown here is derived from an EMBL/GenBank/DDBJ whole genome shotgun (WGS) entry which is preliminary data.</text>
</comment>
<feature type="transmembrane region" description="Helical" evidence="6">
    <location>
        <begin position="117"/>
        <end position="137"/>
    </location>
</feature>
<dbReference type="RefSeq" id="WP_140842763.1">
    <property type="nucleotide sequence ID" value="NZ_RCZI01000003.1"/>
</dbReference>
<dbReference type="OrthoDB" id="9813298at2"/>
<organism evidence="7 8">
    <name type="scientific">Variovorax guangxiensis</name>
    <dbReference type="NCBI Taxonomy" id="1775474"/>
    <lineage>
        <taxon>Bacteria</taxon>
        <taxon>Pseudomonadati</taxon>
        <taxon>Pseudomonadota</taxon>
        <taxon>Betaproteobacteria</taxon>
        <taxon>Burkholderiales</taxon>
        <taxon>Comamonadaceae</taxon>
        <taxon>Variovorax</taxon>
    </lineage>
</organism>
<feature type="transmembrane region" description="Helical" evidence="6">
    <location>
        <begin position="89"/>
        <end position="111"/>
    </location>
</feature>
<evidence type="ECO:0000313" key="8">
    <source>
        <dbReference type="Proteomes" id="UP000319212"/>
    </source>
</evidence>
<dbReference type="PANTHER" id="PTHR23291">
    <property type="entry name" value="BAX INHIBITOR-RELATED"/>
    <property type="match status" value="1"/>
</dbReference>
<keyword evidence="5 6" id="KW-0472">Membrane</keyword>
<gene>
    <name evidence="7" type="ORF">EAH82_13760</name>
</gene>
<accession>A0A502DQV8</accession>
<keyword evidence="4 6" id="KW-1133">Transmembrane helix</keyword>
<feature type="transmembrane region" description="Helical" evidence="6">
    <location>
        <begin position="30"/>
        <end position="53"/>
    </location>
</feature>
<evidence type="ECO:0000256" key="2">
    <source>
        <dbReference type="ARBA" id="ARBA00022475"/>
    </source>
</evidence>
<comment type="similarity">
    <text evidence="6">Belongs to the BI1 family.</text>
</comment>
<evidence type="ECO:0000256" key="6">
    <source>
        <dbReference type="RuleBase" id="RU004379"/>
    </source>
</evidence>
<reference evidence="7 8" key="1">
    <citation type="journal article" date="2019" name="Environ. Microbiol.">
        <title>Species interactions and distinct microbial communities in high Arctic permafrost affected cryosols are associated with the CH4 and CO2 gas fluxes.</title>
        <authorList>
            <person name="Altshuler I."/>
            <person name="Hamel J."/>
            <person name="Turney S."/>
            <person name="Magnuson E."/>
            <person name="Levesque R."/>
            <person name="Greer C."/>
            <person name="Whyte L.G."/>
        </authorList>
    </citation>
    <scope>NUCLEOTIDE SEQUENCE [LARGE SCALE GENOMIC DNA]</scope>
    <source>
        <strain evidence="7 8">S06.C</strain>
    </source>
</reference>
<dbReference type="AlphaFoldDB" id="A0A502DQV8"/>
<keyword evidence="3 6" id="KW-0812">Transmembrane</keyword>
<feature type="transmembrane region" description="Helical" evidence="6">
    <location>
        <begin position="149"/>
        <end position="167"/>
    </location>
</feature>
<dbReference type="Proteomes" id="UP000319212">
    <property type="component" value="Unassembled WGS sequence"/>
</dbReference>
<dbReference type="GO" id="GO:0005886">
    <property type="term" value="C:plasma membrane"/>
    <property type="evidence" value="ECO:0007669"/>
    <property type="project" value="UniProtKB-SubCell"/>
</dbReference>
<evidence type="ECO:0000256" key="1">
    <source>
        <dbReference type="ARBA" id="ARBA00004651"/>
    </source>
</evidence>
<evidence type="ECO:0000256" key="5">
    <source>
        <dbReference type="ARBA" id="ARBA00023136"/>
    </source>
</evidence>
<proteinExistence type="inferred from homology"/>
<comment type="subcellular location">
    <subcellularLocation>
        <location evidence="1">Cell membrane</location>
        <topology evidence="1">Multi-pass membrane protein</topology>
    </subcellularLocation>
</comment>
<sequence>MNDRVTTLDTSVGYGQTLPKAERQRVLRNTYWLLALSLLPTVLGAWLGVATGITRSLSGGVGLIVFMGGAFGFMFAIEKTKNSAAGVPVLLAFTFFMGLMLSRLIAMVLGFQNGSQLIMTAFGGTAGVFFVMASLATVIKRDLSGMGKWLFVGAMVLMVGAIINVFVGSSAGMMAVSVAAIGIFSAFMLYDLKRIMDGGETNYISATLALYLDLFNVFQSLLALLGIFGGERD</sequence>
<feature type="transmembrane region" description="Helical" evidence="6">
    <location>
        <begin position="204"/>
        <end position="228"/>
    </location>
</feature>
<name>A0A502DQV8_9BURK</name>
<dbReference type="InterPro" id="IPR006214">
    <property type="entry name" value="Bax_inhibitor_1-related"/>
</dbReference>
<dbReference type="Pfam" id="PF01027">
    <property type="entry name" value="Bax1-I"/>
    <property type="match status" value="1"/>
</dbReference>
<evidence type="ECO:0000256" key="3">
    <source>
        <dbReference type="ARBA" id="ARBA00022692"/>
    </source>
</evidence>
<protein>
    <submittedName>
        <fullName evidence="7">Bax inhibitor-1/YccA family protein</fullName>
    </submittedName>
</protein>
<feature type="transmembrane region" description="Helical" evidence="6">
    <location>
        <begin position="173"/>
        <end position="192"/>
    </location>
</feature>